<sequence length="90" mass="9407">MASPPVLTTRASSRDAASVGWIFTSMSLSARYPVMVAVPAGSGLLYCGATVTLVVRMSLRSRPAPTSASITACWRSLVWFIALVTSAAVT</sequence>
<dbReference type="EMBL" id="CSBK01002531">
    <property type="protein sequence ID" value="COZ92589.1"/>
    <property type="molecule type" value="Genomic_DNA"/>
</dbReference>
<dbReference type="Proteomes" id="UP000039217">
    <property type="component" value="Unassembled WGS sequence"/>
</dbReference>
<protein>
    <submittedName>
        <fullName evidence="2">Uncharacterized protein</fullName>
    </submittedName>
</protein>
<accession>A0A655G0F4</accession>
<evidence type="ECO:0000313" key="2">
    <source>
        <dbReference type="EMBL" id="CNX29835.1"/>
    </source>
</evidence>
<gene>
    <name evidence="2" type="ORF">ERS007661_04565</name>
    <name evidence="3" type="ORF">ERS007739_04254</name>
</gene>
<proteinExistence type="predicted"/>
<dbReference type="EMBL" id="CQQC01002917">
    <property type="protein sequence ID" value="CNX29835.1"/>
    <property type="molecule type" value="Genomic_DNA"/>
</dbReference>
<organism evidence="2 5">
    <name type="scientific">Mycobacterium tuberculosis</name>
    <dbReference type="NCBI Taxonomy" id="1773"/>
    <lineage>
        <taxon>Bacteria</taxon>
        <taxon>Bacillati</taxon>
        <taxon>Actinomycetota</taxon>
        <taxon>Actinomycetes</taxon>
        <taxon>Mycobacteriales</taxon>
        <taxon>Mycobacteriaceae</taxon>
        <taxon>Mycobacterium</taxon>
        <taxon>Mycobacterium tuberculosis complex</taxon>
    </lineage>
</organism>
<name>A0A655G0F4_MYCTX</name>
<evidence type="ECO:0000313" key="4">
    <source>
        <dbReference type="Proteomes" id="UP000039021"/>
    </source>
</evidence>
<keyword evidence="1" id="KW-0472">Membrane</keyword>
<reference evidence="4 5" key="2">
    <citation type="submission" date="2015-03" db="EMBL/GenBank/DDBJ databases">
        <authorList>
            <consortium name="Pathogen Informatics"/>
        </authorList>
    </citation>
    <scope>NUCLEOTIDE SEQUENCE [LARGE SCALE GENOMIC DNA]</scope>
    <source>
        <strain evidence="2 5">D00501624</strain>
        <strain evidence="4">N09902308</strain>
    </source>
</reference>
<keyword evidence="1" id="KW-1133">Transmembrane helix</keyword>
<evidence type="ECO:0000313" key="3">
    <source>
        <dbReference type="EMBL" id="COZ92589.1"/>
    </source>
</evidence>
<reference evidence="3" key="1">
    <citation type="submission" date="2015-03" db="EMBL/GenBank/DDBJ databases">
        <authorList>
            <consortium name="Pathogen Informatics"/>
            <person name="Murphy D."/>
        </authorList>
    </citation>
    <scope>NUCLEOTIDE SEQUENCE</scope>
    <source>
        <strain evidence="3">N09902308</strain>
    </source>
</reference>
<dbReference type="Proteomes" id="UP000039021">
    <property type="component" value="Unassembled WGS sequence"/>
</dbReference>
<feature type="transmembrane region" description="Helical" evidence="1">
    <location>
        <begin position="67"/>
        <end position="89"/>
    </location>
</feature>
<dbReference type="AlphaFoldDB" id="A0A655G0F4"/>
<evidence type="ECO:0000256" key="1">
    <source>
        <dbReference type="SAM" id="Phobius"/>
    </source>
</evidence>
<keyword evidence="1" id="KW-0812">Transmembrane</keyword>
<evidence type="ECO:0000313" key="5">
    <source>
        <dbReference type="Proteomes" id="UP000039217"/>
    </source>
</evidence>
<feature type="transmembrane region" description="Helical" evidence="1">
    <location>
        <begin position="34"/>
        <end position="55"/>
    </location>
</feature>